<dbReference type="PANTHER" id="PTHR47683">
    <property type="entry name" value="PSEUDOURIDINE SYNTHASE FAMILY PROTEIN-RELATED"/>
    <property type="match status" value="1"/>
</dbReference>
<dbReference type="PANTHER" id="PTHR47683:SF2">
    <property type="entry name" value="RNA-BINDING S4 DOMAIN-CONTAINING PROTEIN"/>
    <property type="match status" value="1"/>
</dbReference>
<evidence type="ECO:0000256" key="1">
    <source>
        <dbReference type="ARBA" id="ARBA00008348"/>
    </source>
</evidence>
<dbReference type="InterPro" id="IPR018496">
    <property type="entry name" value="PsdUridine_synth_RsuA/RluB_CS"/>
</dbReference>
<dbReference type="SUPFAM" id="SSF55174">
    <property type="entry name" value="Alpha-L RNA-binding motif"/>
    <property type="match status" value="1"/>
</dbReference>
<dbReference type="SUPFAM" id="SSF55120">
    <property type="entry name" value="Pseudouridine synthase"/>
    <property type="match status" value="1"/>
</dbReference>
<organism evidence="7 8">
    <name type="scientific">Apibacter muscae</name>
    <dbReference type="NCBI Taxonomy" id="2509004"/>
    <lineage>
        <taxon>Bacteria</taxon>
        <taxon>Pseudomonadati</taxon>
        <taxon>Bacteroidota</taxon>
        <taxon>Flavobacteriia</taxon>
        <taxon>Flavobacteriales</taxon>
        <taxon>Weeksellaceae</taxon>
        <taxon>Apibacter</taxon>
    </lineage>
</organism>
<dbReference type="EC" id="5.4.99.-" evidence="4"/>
<protein>
    <recommendedName>
        <fullName evidence="4">Pseudouridine synthase</fullName>
        <ecNumber evidence="4">5.4.99.-</ecNumber>
    </recommendedName>
</protein>
<dbReference type="GO" id="GO:0000455">
    <property type="term" value="P:enzyme-directed rRNA pseudouridine synthesis"/>
    <property type="evidence" value="ECO:0007669"/>
    <property type="project" value="UniProtKB-ARBA"/>
</dbReference>
<evidence type="ECO:0000259" key="6">
    <source>
        <dbReference type="SMART" id="SM00363"/>
    </source>
</evidence>
<proteinExistence type="inferred from homology"/>
<feature type="compositionally biased region" description="Basic residues" evidence="5">
    <location>
        <begin position="1"/>
        <end position="11"/>
    </location>
</feature>
<evidence type="ECO:0000313" key="8">
    <source>
        <dbReference type="Proteomes" id="UP000319499"/>
    </source>
</evidence>
<sequence>MNNKSPNRRGAGRNEKSFKKSFQNESNKKSSPSKFNKDLKDKKKFNTSPSFLRKKNAKPIEKKEGIRLNKYIANSGICSRREADLFIQNGVVKVNGKIITEFGYQVMPGDEVFFDGRYIRPEKNVYVLLNKPKSYISTTKDEKARKTVMDLVANASPYRLYPVGRLDRQTTGVLLLTNDGDLTKKLTHPSHEVKKIYHVTLNKKVSVSDFDQLLEGIRFEEGIAKVDKVSYIEGSPKNEVGVEIHIGWNRIVRRMFEKLGYEVEKLDRVMFAGLTKKNLKRGYWRILTELEVNNLKML</sequence>
<dbReference type="AlphaFoldDB" id="A0A563DJ69"/>
<dbReference type="Pfam" id="PF01479">
    <property type="entry name" value="S4"/>
    <property type="match status" value="1"/>
</dbReference>
<dbReference type="Proteomes" id="UP000319499">
    <property type="component" value="Unassembled WGS sequence"/>
</dbReference>
<dbReference type="InterPro" id="IPR020094">
    <property type="entry name" value="TruA/RsuA/RluB/E/F_N"/>
</dbReference>
<dbReference type="RefSeq" id="WP_146291648.1">
    <property type="nucleotide sequence ID" value="NZ_SELH01000013.1"/>
</dbReference>
<dbReference type="Gene3D" id="3.10.290.10">
    <property type="entry name" value="RNA-binding S4 domain"/>
    <property type="match status" value="1"/>
</dbReference>
<feature type="domain" description="RNA-binding S4" evidence="6">
    <location>
        <begin position="66"/>
        <end position="127"/>
    </location>
</feature>
<reference evidence="7 8" key="1">
    <citation type="submission" date="2019-02" db="EMBL/GenBank/DDBJ databases">
        <title>Apibacter muscae sp. nov.: a novel member of the house fly microbiota.</title>
        <authorList>
            <person name="Park R."/>
        </authorList>
    </citation>
    <scope>NUCLEOTIDE SEQUENCE [LARGE SCALE GENOMIC DNA]</scope>
    <source>
        <strain evidence="7 8">AL1</strain>
    </source>
</reference>
<evidence type="ECO:0000313" key="7">
    <source>
        <dbReference type="EMBL" id="TWP29854.1"/>
    </source>
</evidence>
<dbReference type="InterPro" id="IPR042092">
    <property type="entry name" value="PsdUridine_s_RsuA/RluB/E/F_cat"/>
</dbReference>
<dbReference type="CDD" id="cd00165">
    <property type="entry name" value="S4"/>
    <property type="match status" value="1"/>
</dbReference>
<dbReference type="InterPro" id="IPR006145">
    <property type="entry name" value="PsdUridine_synth_RsuA/RluA"/>
</dbReference>
<dbReference type="FunFam" id="3.10.290.10:FF:000003">
    <property type="entry name" value="Pseudouridine synthase"/>
    <property type="match status" value="1"/>
</dbReference>
<dbReference type="SMART" id="SM00363">
    <property type="entry name" value="S4"/>
    <property type="match status" value="1"/>
</dbReference>
<dbReference type="InterPro" id="IPR002942">
    <property type="entry name" value="S4_RNA-bd"/>
</dbReference>
<comment type="similarity">
    <text evidence="1 4">Belongs to the pseudouridine synthase RsuA family.</text>
</comment>
<dbReference type="Gene3D" id="3.30.70.1560">
    <property type="entry name" value="Alpha-L RNA-binding motif"/>
    <property type="match status" value="1"/>
</dbReference>
<evidence type="ECO:0000256" key="4">
    <source>
        <dbReference type="RuleBase" id="RU003887"/>
    </source>
</evidence>
<accession>A0A563DJ69</accession>
<evidence type="ECO:0000256" key="3">
    <source>
        <dbReference type="PROSITE-ProRule" id="PRU00182"/>
    </source>
</evidence>
<dbReference type="GO" id="GO:0003723">
    <property type="term" value="F:RNA binding"/>
    <property type="evidence" value="ECO:0007669"/>
    <property type="project" value="UniProtKB-KW"/>
</dbReference>
<dbReference type="GO" id="GO:0120159">
    <property type="term" value="F:rRNA pseudouridine synthase activity"/>
    <property type="evidence" value="ECO:0007669"/>
    <property type="project" value="UniProtKB-ARBA"/>
</dbReference>
<comment type="caution">
    <text evidence="7">The sequence shown here is derived from an EMBL/GenBank/DDBJ whole genome shotgun (WGS) entry which is preliminary data.</text>
</comment>
<keyword evidence="2 4" id="KW-0413">Isomerase</keyword>
<dbReference type="CDD" id="cd02870">
    <property type="entry name" value="PseudoU_synth_RsuA_like"/>
    <property type="match status" value="1"/>
</dbReference>
<dbReference type="PROSITE" id="PS01149">
    <property type="entry name" value="PSI_RSU"/>
    <property type="match status" value="1"/>
</dbReference>
<dbReference type="PROSITE" id="PS50889">
    <property type="entry name" value="S4"/>
    <property type="match status" value="1"/>
</dbReference>
<evidence type="ECO:0000256" key="2">
    <source>
        <dbReference type="ARBA" id="ARBA00023235"/>
    </source>
</evidence>
<dbReference type="InterPro" id="IPR036986">
    <property type="entry name" value="S4_RNA-bd_sf"/>
</dbReference>
<dbReference type="Gene3D" id="3.30.70.580">
    <property type="entry name" value="Pseudouridine synthase I, catalytic domain, N-terminal subdomain"/>
    <property type="match status" value="1"/>
</dbReference>
<feature type="region of interest" description="Disordered" evidence="5">
    <location>
        <begin position="1"/>
        <end position="58"/>
    </location>
</feature>
<dbReference type="InterPro" id="IPR000748">
    <property type="entry name" value="PsdUridine_synth_RsuA/RluB/E/F"/>
</dbReference>
<dbReference type="InterPro" id="IPR020103">
    <property type="entry name" value="PsdUridine_synth_cat_dom_sf"/>
</dbReference>
<keyword evidence="3" id="KW-0694">RNA-binding</keyword>
<dbReference type="OrthoDB" id="9807213at2"/>
<dbReference type="Pfam" id="PF00849">
    <property type="entry name" value="PseudoU_synth_2"/>
    <property type="match status" value="1"/>
</dbReference>
<dbReference type="EMBL" id="SELH01000013">
    <property type="protein sequence ID" value="TWP29854.1"/>
    <property type="molecule type" value="Genomic_DNA"/>
</dbReference>
<name>A0A563DJ69_9FLAO</name>
<evidence type="ECO:0000256" key="5">
    <source>
        <dbReference type="SAM" id="MobiDB-lite"/>
    </source>
</evidence>
<gene>
    <name evidence="7" type="ORF">ETU09_02415</name>
</gene>
<keyword evidence="8" id="KW-1185">Reference proteome</keyword>
<dbReference type="NCBIfam" id="TIGR00093">
    <property type="entry name" value="pseudouridine synthase"/>
    <property type="match status" value="1"/>
</dbReference>
<dbReference type="InterPro" id="IPR050343">
    <property type="entry name" value="RsuA_PseudoU_synthase"/>
</dbReference>